<dbReference type="PANTHER" id="PTHR38790">
    <property type="entry name" value="2EXR DOMAIN-CONTAINING PROTEIN-RELATED"/>
    <property type="match status" value="1"/>
</dbReference>
<dbReference type="PANTHER" id="PTHR38790:SF4">
    <property type="entry name" value="2EXR DOMAIN-CONTAINING PROTEIN"/>
    <property type="match status" value="1"/>
</dbReference>
<organism evidence="2 3">
    <name type="scientific">Madurella fahalii</name>
    <dbReference type="NCBI Taxonomy" id="1157608"/>
    <lineage>
        <taxon>Eukaryota</taxon>
        <taxon>Fungi</taxon>
        <taxon>Dikarya</taxon>
        <taxon>Ascomycota</taxon>
        <taxon>Pezizomycotina</taxon>
        <taxon>Sordariomycetes</taxon>
        <taxon>Sordariomycetidae</taxon>
        <taxon>Sordariales</taxon>
        <taxon>Sordariales incertae sedis</taxon>
        <taxon>Madurella</taxon>
    </lineage>
</organism>
<dbReference type="Proteomes" id="UP001628179">
    <property type="component" value="Unassembled WGS sequence"/>
</dbReference>
<keyword evidence="3" id="KW-1185">Reference proteome</keyword>
<name>A0ABQ0FXR2_9PEZI</name>
<comment type="caution">
    <text evidence="2">The sequence shown here is derived from an EMBL/GenBank/DDBJ whole genome shotgun (WGS) entry which is preliminary data.</text>
</comment>
<dbReference type="RefSeq" id="XP_070911932.1">
    <property type="nucleotide sequence ID" value="XM_071055831.1"/>
</dbReference>
<dbReference type="EMBL" id="BAAFSV010000001">
    <property type="protein sequence ID" value="GAB1310199.1"/>
    <property type="molecule type" value="Genomic_DNA"/>
</dbReference>
<protein>
    <submittedName>
        <fullName evidence="2">Uncharacterized protein</fullName>
    </submittedName>
</protein>
<dbReference type="GeneID" id="98171154"/>
<evidence type="ECO:0000313" key="2">
    <source>
        <dbReference type="EMBL" id="GAB1310199.1"/>
    </source>
</evidence>
<evidence type="ECO:0000256" key="1">
    <source>
        <dbReference type="SAM" id="MobiDB-lite"/>
    </source>
</evidence>
<feature type="region of interest" description="Disordered" evidence="1">
    <location>
        <begin position="16"/>
        <end position="50"/>
    </location>
</feature>
<evidence type="ECO:0000313" key="3">
    <source>
        <dbReference type="Proteomes" id="UP001628179"/>
    </source>
</evidence>
<proteinExistence type="predicted"/>
<accession>A0ABQ0FXR2</accession>
<reference evidence="2 3" key="1">
    <citation type="submission" date="2024-09" db="EMBL/GenBank/DDBJ databases">
        <title>Itraconazole resistance in Madurella fahalii resulting from another homologue of gene encoding cytochrome P450 14-alpha sterol demethylase (CYP51).</title>
        <authorList>
            <person name="Yoshioka I."/>
            <person name="Fahal A.H."/>
            <person name="Kaneko S."/>
            <person name="Yaguchi T."/>
        </authorList>
    </citation>
    <scope>NUCLEOTIDE SEQUENCE [LARGE SCALE GENOMIC DNA]</scope>
    <source>
        <strain evidence="2 3">IFM 68171</strain>
    </source>
</reference>
<gene>
    <name evidence="2" type="ORF">MFIFM68171_00409</name>
</gene>
<sequence>MLSILPPAGELSSSSLVIPGHHHHQLDPGNPRPWILQTSPHHDISSQPPNRRSHLLTLPLEIRLLIYTHLLALHPMIPRDLSPGYPVPRSHRQGTTYFLLRSGLHSRPTGYVPSSLLRACRQIYSEARLVPFRENEFVFVSWFFSGLSAARAFVKGLAGWQREGMRFARLEMKVRDLVCDAEGRLDMWEELCGFWREGLQGLRVKIEVEDLVALGARVKREVWEHPRLWVPKPEAEGEGEGEGEGKREGEGLPWRWVDCGLRRLRALKIVEVELAGLGMEKLGEEGKAKWCRQLSERLNEGRREWERIVVLCASSATAGRVAADRVWEGGK</sequence>